<dbReference type="HAMAP" id="MF_02066">
    <property type="entry name" value="CpoB"/>
    <property type="match status" value="1"/>
</dbReference>
<dbReference type="InterPro" id="IPR019734">
    <property type="entry name" value="TPR_rpt"/>
</dbReference>
<keyword evidence="2" id="KW-0802">TPR repeat</keyword>
<dbReference type="InterPro" id="IPR011990">
    <property type="entry name" value="TPR-like_helical_dom_sf"/>
</dbReference>
<dbReference type="EMBL" id="BAABJZ010000004">
    <property type="protein sequence ID" value="GAA4873016.1"/>
    <property type="molecule type" value="Genomic_DNA"/>
</dbReference>
<dbReference type="SUPFAM" id="SSF48452">
    <property type="entry name" value="TPR-like"/>
    <property type="match status" value="1"/>
</dbReference>
<dbReference type="Pfam" id="PF13432">
    <property type="entry name" value="TPR_16"/>
    <property type="match status" value="1"/>
</dbReference>
<gene>
    <name evidence="5" type="primary">ybgF</name>
    <name evidence="1" type="synonym">cpoB</name>
    <name evidence="5" type="ORF">GCM10023333_02300</name>
</gene>
<proteinExistence type="inferred from homology"/>
<keyword evidence="1" id="KW-0574">Periplasm</keyword>
<evidence type="ECO:0000256" key="2">
    <source>
        <dbReference type="PROSITE-ProRule" id="PRU00339"/>
    </source>
</evidence>
<protein>
    <recommendedName>
        <fullName evidence="1">Cell division coordinator CpoB</fullName>
    </recommendedName>
</protein>
<dbReference type="Gene3D" id="1.20.5.110">
    <property type="match status" value="1"/>
</dbReference>
<dbReference type="Pfam" id="PF13174">
    <property type="entry name" value="TPR_6"/>
    <property type="match status" value="1"/>
</dbReference>
<dbReference type="Gene3D" id="1.25.40.10">
    <property type="entry name" value="Tetratricopeptide repeat domain"/>
    <property type="match status" value="1"/>
</dbReference>
<dbReference type="InterPro" id="IPR014162">
    <property type="entry name" value="CpoB_C"/>
</dbReference>
<dbReference type="Proteomes" id="UP001499988">
    <property type="component" value="Unassembled WGS sequence"/>
</dbReference>
<evidence type="ECO:0000256" key="1">
    <source>
        <dbReference type="HAMAP-Rule" id="MF_02066"/>
    </source>
</evidence>
<comment type="similarity">
    <text evidence="1">Belongs to the CpoB family.</text>
</comment>
<dbReference type="Pfam" id="PF16331">
    <property type="entry name" value="TolA_bind_tri"/>
    <property type="match status" value="1"/>
</dbReference>
<dbReference type="InterPro" id="IPR032519">
    <property type="entry name" value="YbgF_tri"/>
</dbReference>
<dbReference type="InterPro" id="IPR034706">
    <property type="entry name" value="CpoB"/>
</dbReference>
<feature type="region of interest" description="Disordered" evidence="3">
    <location>
        <begin position="99"/>
        <end position="118"/>
    </location>
</feature>
<evidence type="ECO:0000313" key="5">
    <source>
        <dbReference type="EMBL" id="GAA4873016.1"/>
    </source>
</evidence>
<comment type="caution">
    <text evidence="5">The sequence shown here is derived from an EMBL/GenBank/DDBJ whole genome shotgun (WGS) entry which is preliminary data.</text>
</comment>
<name>A0ABP9E9U6_9GAMM</name>
<keyword evidence="1" id="KW-0131">Cell cycle</keyword>
<dbReference type="RefSeq" id="WP_345332451.1">
    <property type="nucleotide sequence ID" value="NZ_BAABJZ010000004.1"/>
</dbReference>
<keyword evidence="1" id="KW-0132">Cell division</keyword>
<feature type="repeat" description="TPR" evidence="2">
    <location>
        <begin position="159"/>
        <end position="192"/>
    </location>
</feature>
<dbReference type="PROSITE" id="PS50005">
    <property type="entry name" value="TPR"/>
    <property type="match status" value="1"/>
</dbReference>
<feature type="domain" description="YbgF trimerisation" evidence="4">
    <location>
        <begin position="33"/>
        <end position="105"/>
    </location>
</feature>
<reference evidence="6" key="1">
    <citation type="journal article" date="2019" name="Int. J. Syst. Evol. Microbiol.">
        <title>The Global Catalogue of Microorganisms (GCM) 10K type strain sequencing project: providing services to taxonomists for standard genome sequencing and annotation.</title>
        <authorList>
            <consortium name="The Broad Institute Genomics Platform"/>
            <consortium name="The Broad Institute Genome Sequencing Center for Infectious Disease"/>
            <person name="Wu L."/>
            <person name="Ma J."/>
        </authorList>
    </citation>
    <scope>NUCLEOTIDE SEQUENCE [LARGE SCALE GENOMIC DNA]</scope>
    <source>
        <strain evidence="6">JCM 18401</strain>
    </source>
</reference>
<keyword evidence="6" id="KW-1185">Reference proteome</keyword>
<comment type="subcellular location">
    <subcellularLocation>
        <location evidence="1">Periplasm</location>
    </subcellularLocation>
</comment>
<organism evidence="5 6">
    <name type="scientific">Ferrimonas pelagia</name>
    <dbReference type="NCBI Taxonomy" id="1177826"/>
    <lineage>
        <taxon>Bacteria</taxon>
        <taxon>Pseudomonadati</taxon>
        <taxon>Pseudomonadota</taxon>
        <taxon>Gammaproteobacteria</taxon>
        <taxon>Alteromonadales</taxon>
        <taxon>Ferrimonadaceae</taxon>
        <taxon>Ferrimonas</taxon>
    </lineage>
</organism>
<sequence length="240" mass="26511">MIAALLGLGAQSLAAPAPVVEVSSVTRSAASDINSRVERLESLLRANSQSQLRLEQVVDQMQREIGELRGYSEAQGFQIEQMLERQRQLYQELAKLQSAPAKSSSTEQQRSDRRSVESLSEADSYTVALNLATKERRFDDAIPAFRDFIAQYPSSSYTSNAYYWLGQLLYNKGELPEAAQMFAKVAGDYPESGKRADSILKQGLIADRQGDKAKAKQFFKSVIAQYSGSSAAQMAAKHLN</sequence>
<keyword evidence="1" id="KW-0732">Signal</keyword>
<evidence type="ECO:0000256" key="3">
    <source>
        <dbReference type="SAM" id="MobiDB-lite"/>
    </source>
</evidence>
<evidence type="ECO:0000313" key="6">
    <source>
        <dbReference type="Proteomes" id="UP001499988"/>
    </source>
</evidence>
<accession>A0ABP9E9U6</accession>
<evidence type="ECO:0000259" key="4">
    <source>
        <dbReference type="Pfam" id="PF16331"/>
    </source>
</evidence>
<dbReference type="NCBIfam" id="TIGR02795">
    <property type="entry name" value="tol_pal_ybgF"/>
    <property type="match status" value="1"/>
</dbReference>
<comment type="function">
    <text evidence="1">Mediates coordination of peptidoglycan synthesis and outer membrane constriction during cell division.</text>
</comment>